<dbReference type="InterPro" id="IPR013201">
    <property type="entry name" value="Prot_inhib_I29"/>
</dbReference>
<evidence type="ECO:0000256" key="7">
    <source>
        <dbReference type="PROSITE-ProRule" id="PRU00122"/>
    </source>
</evidence>
<feature type="non-terminal residue" evidence="10">
    <location>
        <position position="1"/>
    </location>
</feature>
<feature type="region of interest" description="Disordered" evidence="8">
    <location>
        <begin position="352"/>
        <end position="389"/>
    </location>
</feature>
<dbReference type="InterPro" id="IPR000668">
    <property type="entry name" value="Peptidase_C1A_C"/>
</dbReference>
<dbReference type="PROSITE" id="PS00139">
    <property type="entry name" value="THIOL_PROTEASE_CYS"/>
    <property type="match status" value="1"/>
</dbReference>
<dbReference type="PROSITE" id="PS50025">
    <property type="entry name" value="LAM_G_DOMAIN"/>
    <property type="match status" value="1"/>
</dbReference>
<sequence length="1329" mass="147915">LQEDLQRKFIWEGNKQQIEANNQGFLMGSKHFTMAMNKYGDLTAEEFQVLQGAMIDAQIAKRGKTVAARKLRHIAKKFDGMVIDYRQMGYVTEVKDQGYCGSCWAFSTTGAIEGQIYKKTGQLVSLSEQNLVDCSKSYGTYGCSGAWMANAYDYVVNNGLESTGTYPYTSMVRTALARHRRRRTAHPSTPVLCFLQQDTQPCYYDNKRAVAHIRDYSFLFYSSGIYEESNCNPNNLSHAVLLVGYGSEGGQDYWLIKNRWGTTRQTAPAVANDHFLIKTLCLFCFFSWGSSWGEGGYMRLIRDGKNSCGIASYALYPMPEDSVSDAAVMQRLLPLLCISVWLLCQHPGSLSAEKPSKLRHEQHSEESDGRRRFCDPSLRNQSAGDTSQKCGPGFYRERAGPHKGQCVPCRCSGFSSECEAETGKCTNCQSHTSECISSGDSSPTSGCRGESCVATLLVEAEKWDGGLGSWEQRLQNISADLDSVSWLNHLAANVSATEVLFGNFSRRIKLLDPTVLQLEGHVAVIRDGISGLRYQASGAALDLVNVSVKVKETNVKAEDLLSGAEAIMTAAQVWNSTKNMAAADLQMLLDQSADALLTSERSLRRMAEPLSEDAHNRLRGLNLKSLHVLGHVELSREAEALLRASNSTKDLLDEVSRYSFNTGQDEKKCCIAGSAPALAVGPAVSDTVDTWKDRISKQKDEQESLTRNIWTWNNDLKAIRGDHTAALIESAKTAASAANSTIAMATTRLSNISRELSFATIFNGSGYVELQPPRNLEDIRVFTVIDLLLNRHLSGTRSRRKKRQDKHKDGNAFVFYMGNKNVSMSLSERTLILLVLGFFFHFFPLLHYVLTSLSGFVCCQTSGDYIGMAIRHKVLVCVYKLGGVVHEVETSQVTKTSTNSSNMDRVIFNRMPRSEVSDYYDGTGYRMAFIKDPDNLKRRFFKFRTQSRETNALLFVIGNEDQQFTVVIDDAFTVHYGPDRISVQHIRTSYGVRAATVRAPLSADSLFVRDHQPFQVSMGFRSTHTYGTLIRSGSQASVHHFQLSLADGYAVFHSDNYTLRLELSIDNAKVTQNQSPQIRPAPAGSRCKPQQDYQLSEDSWLSYTLTQEDLNHRPHFALDIKTTSTKGLILHVPGAGTVPLLALYIASGKIKMSLGQDRIIFHKQRSNDGNWHRVIQDFFNNNFFIQVEFSVEESTFHLLVDGVPVTDGHLANDEGSSLGLHSPVYLGGDPGANTKGHNVPKNSIIGCVRNFKLNKKVLREPEASHNTPPCFNTLTEKGTYFDKTLHAGSQFELVFELRPHRLSGLLLQAKNNKTSLNVFLNETEVIILG</sequence>
<reference evidence="10" key="1">
    <citation type="journal article" date="2004" name="Nature">
        <title>Genome duplication in the teleost fish Tetraodon nigroviridis reveals the early vertebrate proto-karyotype.</title>
        <authorList>
            <person name="Jaillon O."/>
            <person name="Aury J.-M."/>
            <person name="Brunet F."/>
            <person name="Petit J.-L."/>
            <person name="Stange-Thomann N."/>
            <person name="Mauceli E."/>
            <person name="Bouneau L."/>
            <person name="Fischer C."/>
            <person name="Ozouf-Costaz C."/>
            <person name="Bernot A."/>
            <person name="Nicaud S."/>
            <person name="Jaffe D."/>
            <person name="Fisher S."/>
            <person name="Lutfalla G."/>
            <person name="Dossat C."/>
            <person name="Segurens B."/>
            <person name="Dasilva C."/>
            <person name="Salanoubat M."/>
            <person name="Levy M."/>
            <person name="Boudet N."/>
            <person name="Castellano S."/>
            <person name="Anthouard V."/>
            <person name="Jubin C."/>
            <person name="Castelli V."/>
            <person name="Katinka M."/>
            <person name="Vacherie B."/>
            <person name="Biemont C."/>
            <person name="Skalli Z."/>
            <person name="Cattolico L."/>
            <person name="Poulain J."/>
            <person name="De Berardinis V."/>
            <person name="Cruaud C."/>
            <person name="Duprat S."/>
            <person name="Brottier P."/>
            <person name="Coutanceau J.-P."/>
            <person name="Gouzy J."/>
            <person name="Parra G."/>
            <person name="Lardier G."/>
            <person name="Chapple C."/>
            <person name="McKernan K.J."/>
            <person name="McEwan P."/>
            <person name="Bosak S."/>
            <person name="Kellis M."/>
            <person name="Volff J.-N."/>
            <person name="Guigo R."/>
            <person name="Zody M.C."/>
            <person name="Mesirov J."/>
            <person name="Lindblad-Toh K."/>
            <person name="Birren B."/>
            <person name="Nusbaum C."/>
            <person name="Kahn D."/>
            <person name="Robinson-Rechavi M."/>
            <person name="Laudet V."/>
            <person name="Schachter V."/>
            <person name="Quetier F."/>
            <person name="Saurin W."/>
            <person name="Scarpelli C."/>
            <person name="Wincker P."/>
            <person name="Lander E.S."/>
            <person name="Weissenbach J."/>
            <person name="Roest Crollius H."/>
        </authorList>
    </citation>
    <scope>NUCLEOTIDE SEQUENCE [LARGE SCALE GENOMIC DNA]</scope>
</reference>
<dbReference type="FunFam" id="3.90.70.10:FF:000332">
    <property type="entry name" value="Cathepsin L1"/>
    <property type="match status" value="1"/>
</dbReference>
<evidence type="ECO:0000256" key="6">
    <source>
        <dbReference type="ARBA" id="ARBA00023157"/>
    </source>
</evidence>
<name>Q4RKZ1_TETNG</name>
<proteinExistence type="inferred from homology"/>
<keyword evidence="2" id="KW-0645">Protease</keyword>
<dbReference type="Gene3D" id="2.60.120.200">
    <property type="match status" value="1"/>
</dbReference>
<keyword evidence="3" id="KW-0378">Hydrolase</keyword>
<dbReference type="PROSITE" id="PS00639">
    <property type="entry name" value="THIOL_PROTEASE_HIS"/>
    <property type="match status" value="1"/>
</dbReference>
<evidence type="ECO:0000256" key="2">
    <source>
        <dbReference type="ARBA" id="ARBA00022670"/>
    </source>
</evidence>
<keyword evidence="4" id="KW-0788">Thiol protease</keyword>
<dbReference type="InterPro" id="IPR013320">
    <property type="entry name" value="ConA-like_dom_sf"/>
</dbReference>
<feature type="compositionally biased region" description="Basic and acidic residues" evidence="8">
    <location>
        <begin position="354"/>
        <end position="374"/>
    </location>
</feature>
<accession>Q4RKZ1</accession>
<dbReference type="PRINTS" id="PR00705">
    <property type="entry name" value="PAPAIN"/>
</dbReference>
<dbReference type="SMART" id="SM00848">
    <property type="entry name" value="Inhibitor_I29"/>
    <property type="match status" value="1"/>
</dbReference>
<feature type="compositionally biased region" description="Polar residues" evidence="8">
    <location>
        <begin position="378"/>
        <end position="389"/>
    </location>
</feature>
<dbReference type="SMART" id="SM00282">
    <property type="entry name" value="LamG"/>
    <property type="match status" value="1"/>
</dbReference>
<dbReference type="GO" id="GO:0008234">
    <property type="term" value="F:cysteine-type peptidase activity"/>
    <property type="evidence" value="ECO:0007669"/>
    <property type="project" value="UniProtKB-KW"/>
</dbReference>
<evidence type="ECO:0000256" key="4">
    <source>
        <dbReference type="ARBA" id="ARBA00022807"/>
    </source>
</evidence>
<dbReference type="Gene3D" id="3.90.70.10">
    <property type="entry name" value="Cysteine proteinases"/>
    <property type="match status" value="1"/>
</dbReference>
<keyword evidence="5" id="KW-0865">Zymogen</keyword>
<evidence type="ECO:0000256" key="1">
    <source>
        <dbReference type="ARBA" id="ARBA00008455"/>
    </source>
</evidence>
<evidence type="ECO:0000256" key="3">
    <source>
        <dbReference type="ARBA" id="ARBA00022801"/>
    </source>
</evidence>
<dbReference type="Gene3D" id="1.10.287.2250">
    <property type="match status" value="1"/>
</dbReference>
<evidence type="ECO:0000256" key="8">
    <source>
        <dbReference type="SAM" id="MobiDB-lite"/>
    </source>
</evidence>
<dbReference type="InterPro" id="IPR013128">
    <property type="entry name" value="Peptidase_C1A"/>
</dbReference>
<dbReference type="EMBL" id="CAAE01015025">
    <property type="protein sequence ID" value="CAG10941.1"/>
    <property type="molecule type" value="Genomic_DNA"/>
</dbReference>
<dbReference type="CDD" id="cd02248">
    <property type="entry name" value="Peptidase_C1A"/>
    <property type="match status" value="1"/>
</dbReference>
<comment type="caution">
    <text evidence="7">Lacks conserved residue(s) required for the propagation of feature annotation.</text>
</comment>
<dbReference type="Gene3D" id="2.40.50.170">
    <property type="entry name" value="Cysteine proteinases. Chain C"/>
    <property type="match status" value="1"/>
</dbReference>
<feature type="domain" description="Laminin G" evidence="9">
    <location>
        <begin position="1090"/>
        <end position="1270"/>
    </location>
</feature>
<dbReference type="Pfam" id="PF00112">
    <property type="entry name" value="Peptidase_C1"/>
    <property type="match status" value="2"/>
</dbReference>
<dbReference type="OrthoDB" id="5836593at2759"/>
<dbReference type="InterPro" id="IPR039417">
    <property type="entry name" value="Peptidase_C1A_papain-like"/>
</dbReference>
<protein>
    <submittedName>
        <fullName evidence="10">Chromosome 1 SCAF15025, whole genome shotgun sequence</fullName>
    </submittedName>
</protein>
<gene>
    <name evidence="10" type="ORF">GSTENG00032724001</name>
</gene>
<dbReference type="Pfam" id="PF08246">
    <property type="entry name" value="Inhibitor_I29"/>
    <property type="match status" value="1"/>
</dbReference>
<dbReference type="InterPro" id="IPR001791">
    <property type="entry name" value="Laminin_G"/>
</dbReference>
<evidence type="ECO:0000313" key="10">
    <source>
        <dbReference type="EMBL" id="CAG10941.1"/>
    </source>
</evidence>
<dbReference type="SUPFAM" id="SSF49899">
    <property type="entry name" value="Concanavalin A-like lectins/glucanases"/>
    <property type="match status" value="1"/>
</dbReference>
<reference evidence="10" key="2">
    <citation type="submission" date="2004-02" db="EMBL/GenBank/DDBJ databases">
        <authorList>
            <consortium name="Genoscope"/>
            <consortium name="Whitehead Institute Centre for Genome Research"/>
        </authorList>
    </citation>
    <scope>NUCLEOTIDE SEQUENCE</scope>
</reference>
<evidence type="ECO:0000256" key="5">
    <source>
        <dbReference type="ARBA" id="ARBA00023145"/>
    </source>
</evidence>
<evidence type="ECO:0000259" key="9">
    <source>
        <dbReference type="PROSITE" id="PS50025"/>
    </source>
</evidence>
<dbReference type="KEGG" id="tng:GSTEN00032724G001"/>
<comment type="similarity">
    <text evidence="1">Belongs to the peptidase C1 family.</text>
</comment>
<dbReference type="GO" id="GO:0006508">
    <property type="term" value="P:proteolysis"/>
    <property type="evidence" value="ECO:0007669"/>
    <property type="project" value="UniProtKB-KW"/>
</dbReference>
<dbReference type="SMART" id="SM00645">
    <property type="entry name" value="Pept_C1"/>
    <property type="match status" value="1"/>
</dbReference>
<dbReference type="PANTHER" id="PTHR12411">
    <property type="entry name" value="CYSTEINE PROTEASE FAMILY C1-RELATED"/>
    <property type="match status" value="1"/>
</dbReference>
<keyword evidence="6" id="KW-1015">Disulfide bond</keyword>
<dbReference type="InterPro" id="IPR038765">
    <property type="entry name" value="Papain-like_cys_pep_sf"/>
</dbReference>
<dbReference type="Pfam" id="PF02210">
    <property type="entry name" value="Laminin_G_2"/>
    <property type="match status" value="1"/>
</dbReference>
<dbReference type="CDD" id="cd00110">
    <property type="entry name" value="LamG"/>
    <property type="match status" value="1"/>
</dbReference>
<dbReference type="SUPFAM" id="SSF54001">
    <property type="entry name" value="Cysteine proteinases"/>
    <property type="match status" value="2"/>
</dbReference>
<dbReference type="InterPro" id="IPR025660">
    <property type="entry name" value="Pept_his_AS"/>
</dbReference>
<dbReference type="InterPro" id="IPR000169">
    <property type="entry name" value="Pept_cys_AS"/>
</dbReference>
<organism evidence="10">
    <name type="scientific">Tetraodon nigroviridis</name>
    <name type="common">Spotted green pufferfish</name>
    <name type="synonym">Chelonodon nigroviridis</name>
    <dbReference type="NCBI Taxonomy" id="99883"/>
    <lineage>
        <taxon>Eukaryota</taxon>
        <taxon>Metazoa</taxon>
        <taxon>Chordata</taxon>
        <taxon>Craniata</taxon>
        <taxon>Vertebrata</taxon>
        <taxon>Euteleostomi</taxon>
        <taxon>Actinopterygii</taxon>
        <taxon>Neopterygii</taxon>
        <taxon>Teleostei</taxon>
        <taxon>Neoteleostei</taxon>
        <taxon>Acanthomorphata</taxon>
        <taxon>Eupercaria</taxon>
        <taxon>Tetraodontiformes</taxon>
        <taxon>Tetradontoidea</taxon>
        <taxon>Tetraodontidae</taxon>
        <taxon>Tetraodon</taxon>
    </lineage>
</organism>